<dbReference type="InterPro" id="IPR049552">
    <property type="entry name" value="PKS_DH_N"/>
</dbReference>
<dbReference type="InterPro" id="IPR016039">
    <property type="entry name" value="Thiolase-like"/>
</dbReference>
<dbReference type="Gene3D" id="3.30.70.3290">
    <property type="match status" value="1"/>
</dbReference>
<dbReference type="GO" id="GO:0006633">
    <property type="term" value="P:fatty acid biosynthetic process"/>
    <property type="evidence" value="ECO:0007669"/>
    <property type="project" value="InterPro"/>
</dbReference>
<dbReference type="InterPro" id="IPR057326">
    <property type="entry name" value="KR_dom"/>
</dbReference>
<dbReference type="GO" id="GO:0033068">
    <property type="term" value="P:macrolide biosynthetic process"/>
    <property type="evidence" value="ECO:0007669"/>
    <property type="project" value="UniProtKB-ARBA"/>
</dbReference>
<comment type="cofactor">
    <cofactor evidence="1">
        <name>pantetheine 4'-phosphate</name>
        <dbReference type="ChEBI" id="CHEBI:47942"/>
    </cofactor>
</comment>
<dbReference type="InterPro" id="IPR016036">
    <property type="entry name" value="Malonyl_transacylase_ACP-bd"/>
</dbReference>
<dbReference type="InterPro" id="IPR049551">
    <property type="entry name" value="PKS_DH_C"/>
</dbReference>
<feature type="domain" description="Ketosynthase family 3 (KS3)" evidence="13">
    <location>
        <begin position="39"/>
        <end position="465"/>
    </location>
</feature>
<dbReference type="Pfam" id="PF22953">
    <property type="entry name" value="SpnB_Rossmann"/>
    <property type="match status" value="1"/>
</dbReference>
<evidence type="ECO:0000256" key="11">
    <source>
        <dbReference type="SAM" id="MobiDB-lite"/>
    </source>
</evidence>
<dbReference type="InterPro" id="IPR036291">
    <property type="entry name" value="NAD(P)-bd_dom_sf"/>
</dbReference>
<dbReference type="SMART" id="SM00826">
    <property type="entry name" value="PKS_DH"/>
    <property type="match status" value="1"/>
</dbReference>
<dbReference type="InterPro" id="IPR014031">
    <property type="entry name" value="Ketoacyl_synth_C"/>
</dbReference>
<dbReference type="PROSITE" id="PS00606">
    <property type="entry name" value="KS3_1"/>
    <property type="match status" value="1"/>
</dbReference>
<dbReference type="SMART" id="SM00823">
    <property type="entry name" value="PKS_PP"/>
    <property type="match status" value="1"/>
</dbReference>
<evidence type="ECO:0000256" key="9">
    <source>
        <dbReference type="ARBA" id="ARBA00023315"/>
    </source>
</evidence>
<dbReference type="Gene3D" id="1.10.1200.10">
    <property type="entry name" value="ACP-like"/>
    <property type="match status" value="1"/>
</dbReference>
<dbReference type="InterPro" id="IPR020807">
    <property type="entry name" value="PKS_DH"/>
</dbReference>
<keyword evidence="8" id="KW-0511">Multifunctional enzyme</keyword>
<dbReference type="Pfam" id="PF08990">
    <property type="entry name" value="Docking"/>
    <property type="match status" value="1"/>
</dbReference>
<feature type="region of interest" description="C-terminal hotdog fold" evidence="10">
    <location>
        <begin position="1139"/>
        <end position="1275"/>
    </location>
</feature>
<reference evidence="15 16" key="1">
    <citation type="submission" date="2020-08" db="EMBL/GenBank/DDBJ databases">
        <title>Genomic Encyclopedia of Type Strains, Phase III (KMG-III): the genomes of soil and plant-associated and newly described type strains.</title>
        <authorList>
            <person name="Whitman W."/>
        </authorList>
    </citation>
    <scope>NUCLEOTIDE SEQUENCE [LARGE SCALE GENOMIC DNA]</scope>
    <source>
        <strain evidence="15 16">CECT 8305</strain>
    </source>
</reference>
<dbReference type="CDD" id="cd08956">
    <property type="entry name" value="KR_3_FAS_SDR_x"/>
    <property type="match status" value="1"/>
</dbReference>
<organism evidence="15 16">
    <name type="scientific">Streptomyces zagrosensis</name>
    <dbReference type="NCBI Taxonomy" id="1042984"/>
    <lineage>
        <taxon>Bacteria</taxon>
        <taxon>Bacillati</taxon>
        <taxon>Actinomycetota</taxon>
        <taxon>Actinomycetes</taxon>
        <taxon>Kitasatosporales</taxon>
        <taxon>Streptomycetaceae</taxon>
        <taxon>Streptomyces</taxon>
    </lineage>
</organism>
<keyword evidence="7" id="KW-0045">Antibiotic biosynthesis</keyword>
<dbReference type="SMART" id="SM00825">
    <property type="entry name" value="PKS_KS"/>
    <property type="match status" value="1"/>
</dbReference>
<dbReference type="FunFam" id="1.10.1200.10:FF:000007">
    <property type="entry name" value="Probable polyketide synthase pks17"/>
    <property type="match status" value="1"/>
</dbReference>
<feature type="region of interest" description="Disordered" evidence="11">
    <location>
        <begin position="466"/>
        <end position="499"/>
    </location>
</feature>
<dbReference type="PROSITE" id="PS52004">
    <property type="entry name" value="KS3_2"/>
    <property type="match status" value="1"/>
</dbReference>
<comment type="pathway">
    <text evidence="2">Antibiotic biosynthesis.</text>
</comment>
<dbReference type="Pfam" id="PF00698">
    <property type="entry name" value="Acyl_transf_1"/>
    <property type="match status" value="1"/>
</dbReference>
<feature type="region of interest" description="N-terminal hotdog fold" evidence="10">
    <location>
        <begin position="994"/>
        <end position="1118"/>
    </location>
</feature>
<feature type="active site" description="Proton acceptor; for dehydratase activity" evidence="10">
    <location>
        <position position="1026"/>
    </location>
</feature>
<dbReference type="SUPFAM" id="SSF55048">
    <property type="entry name" value="Probable ACP-binding domain of malonyl-CoA ACP transacylase"/>
    <property type="match status" value="1"/>
</dbReference>
<dbReference type="InterPro" id="IPR036736">
    <property type="entry name" value="ACP-like_sf"/>
</dbReference>
<dbReference type="Pfam" id="PF08659">
    <property type="entry name" value="KR"/>
    <property type="match status" value="1"/>
</dbReference>
<keyword evidence="3" id="KW-0596">Phosphopantetheine</keyword>
<dbReference type="Pfam" id="PF21089">
    <property type="entry name" value="PKS_DH_N"/>
    <property type="match status" value="1"/>
</dbReference>
<dbReference type="InterPro" id="IPR014043">
    <property type="entry name" value="Acyl_transferase_dom"/>
</dbReference>
<evidence type="ECO:0000256" key="5">
    <source>
        <dbReference type="ARBA" id="ARBA00022679"/>
    </source>
</evidence>
<sequence length="1928" mass="200746">MTTPQTPTSQERVLEALRHSVKENKRLEQRNRRLTEARHEPIAIVGMACRFPGGVSSPEDFWRLLSEDGDAVTEFPAERGWDSETLYDPDPDRPGHSYVRHGAFLQDAGRFDAAFFGISPREALAMDPQQRLLLETAWETFERAGIDPASVRGSRTGVFVGVSPLGYGAGPQAASEGAEGYLLTGTTVSVASGRLAYTFGLEGPAMTVDTACSSSLVALHLASQALRSDECSAALVGGAAVMAAPHMFVEFSRQRGLAPDGRCKAFASAADGTSWGEGVGLLLVMRLSDARSAGHRVLAVVRGSAINQDGASNGLTAPSGPAQQRVIRQALADARLTGDQIDAVEAHGTGTRLGDPIEAQALLATYGQDRPAERPLWLGSVKSNIGHTQLAAGVAGVIKTVLAMEHGVLPRTLHVDTPASRVDWSQGAVELLTEAQPWPVADRPRRAAVSSFGISGTNAHVILEQADPADGESRAGRVADDSDAADLAPAGSPAPESGTAVAADRTMARTAELAGGAGLSPVATPWLLSGASAEALRAQARQLRDAVAGHPAWDPAAVAWSLATTRADLGQRAAIIGTDRTELLAGLDALAEGTPAPGTAVGDAARGGSLAFLFTGQGSQRAGAGRELHRAFPVFADALDGICALLTAKTGLPLRDALLAEEGSDGYAEQTRLLGQTAWAQPALFALEVALFRLVESWGVRPDFLLGHSIGELAAAHVAGVYSLQDAVTAVAARGRLMQELPPGGLMVAVEATEEEVAALLANGAGTAGIAAVNGPTSVVVSGDEDSVREIAETLRARGRRTKALSVSHAFHSSRMDGMLETFREVLSSLTLHEPTLPIISNVTGLPVTSEQIRSTDYWVRHAREAVRFHAGIRHLAGQGVRTFLELGPDSVLCAMARDGAGDTVDEATEEIVAVPLLRGGHPEPMTILSAVAQLHVRGVELDWRTCLRDLTGELGQAMRVHLPTYPFQGERYWLTPQDAATEPADLGLDTAGHPLLGAALAPADGGGLLLTGKLSARSHPWLADHVVLDSVVVPGTAYLELALHAGRLTNCATVDELDQESPLILTGDNAVRIQLSVGAAGDDGRRPIGVYSRPDGDDAQPWTRHASGLLAGEAHLGAPDGASQSAPELGGVWPPAGAVPVSIDDFYQTVALDGFTYGPSFRGLRAVWHAGDDIYGEVVLPEPDRAQAARYGVHPALLDAALHAGLVGNTGDQVLLPFAWSGVRLLRTGAAVLRVRLRPAGQDAMSLLVSDEFGAPVASVESLRARPVSVAQLRAASRAPAGDALFRVEWTEAGRGSADGDGDWALVGPHDPLAGSAPDHTGAALALYPDLTALAAAVAGGRPVPSTVFLTSPHAATGATGPAATREALEWTRSALAAWADDQRFAASRLVVLTHDAVATAREEDVPNLAQAPLWGLGRAAQAEHPERFVLLDLGAGADTLSALRQAADSKEPQLAARPGGLLAPRLVRARPTAGAPATEAQPLGDLGGTVLITGGTGALGSLIARHLVTEHGVRRLLLLSRRGPQAPGAEQLTAELAALGAQVTALACDVSDRQALADALSGIPAGHPLTAVIHTAGVVDDGALGALTAERADAVLGPKADAAWHLHELTQDMAVGAFVLFSSATATLGGAGQANYTAANSFLDALAHHRAAHGLPGLSLAWGLWEHSEGMAGALDEAAQLRMRRSGVLPLTPRDGLALFDTALAGDDRTLLPVRLNLAALRGSAADAPPLLHALVGGPAATDARGEEAPAAAELRQRLTGLADEERERVLLDLVRGAVATVLGHSDPSAIAEERAFNDLGFDSLTAVELRNRLARTSGLRLSATLVFDHPTSRSLAHYLDGALPRDGAPDAEPVLAELDRLEALLANVSPDHPDHPRISTRLRAVIARWSDRSTTADAQDNGGELSSDAADDEVFDFITNELGIS</sequence>
<dbReference type="InterPro" id="IPR013968">
    <property type="entry name" value="PKS_KR"/>
</dbReference>
<dbReference type="Gene3D" id="3.10.129.110">
    <property type="entry name" value="Polyketide synthase dehydratase"/>
    <property type="match status" value="1"/>
</dbReference>
<dbReference type="InterPro" id="IPR016035">
    <property type="entry name" value="Acyl_Trfase/lysoPLipase"/>
</dbReference>
<evidence type="ECO:0000259" key="13">
    <source>
        <dbReference type="PROSITE" id="PS52004"/>
    </source>
</evidence>
<dbReference type="InterPro" id="IPR018201">
    <property type="entry name" value="Ketoacyl_synth_AS"/>
</dbReference>
<keyword evidence="4" id="KW-0597">Phosphoprotein</keyword>
<keyword evidence="16" id="KW-1185">Reference proteome</keyword>
<evidence type="ECO:0000313" key="15">
    <source>
        <dbReference type="EMBL" id="MBB5938758.1"/>
    </source>
</evidence>
<gene>
    <name evidence="15" type="ORF">FHS42_005849</name>
</gene>
<dbReference type="PANTHER" id="PTHR43775">
    <property type="entry name" value="FATTY ACID SYNTHASE"/>
    <property type="match status" value="1"/>
</dbReference>
<dbReference type="InterPro" id="IPR006162">
    <property type="entry name" value="Ppantetheine_attach_site"/>
</dbReference>
<dbReference type="InterPro" id="IPR042104">
    <property type="entry name" value="PKS_dehydratase_sf"/>
</dbReference>
<evidence type="ECO:0000256" key="10">
    <source>
        <dbReference type="PROSITE-ProRule" id="PRU01363"/>
    </source>
</evidence>
<dbReference type="GO" id="GO:0031177">
    <property type="term" value="F:phosphopantetheine binding"/>
    <property type="evidence" value="ECO:0007669"/>
    <property type="project" value="InterPro"/>
</dbReference>
<evidence type="ECO:0000256" key="7">
    <source>
        <dbReference type="ARBA" id="ARBA00023194"/>
    </source>
</evidence>
<dbReference type="Gene3D" id="3.40.366.10">
    <property type="entry name" value="Malonyl-Coenzyme A Acyl Carrier Protein, domain 2"/>
    <property type="match status" value="1"/>
</dbReference>
<dbReference type="InterPro" id="IPR020841">
    <property type="entry name" value="PKS_Beta-ketoAc_synthase_dom"/>
</dbReference>
<dbReference type="SUPFAM" id="SSF52151">
    <property type="entry name" value="FabD/lysophospholipase-like"/>
    <property type="match status" value="1"/>
</dbReference>
<dbReference type="Pfam" id="PF00109">
    <property type="entry name" value="ketoacyl-synt"/>
    <property type="match status" value="1"/>
</dbReference>
<dbReference type="InterPro" id="IPR055123">
    <property type="entry name" value="SpnB-like_Rossmann"/>
</dbReference>
<feature type="compositionally biased region" description="Basic and acidic residues" evidence="11">
    <location>
        <begin position="471"/>
        <end position="480"/>
    </location>
</feature>
<dbReference type="SUPFAM" id="SSF53901">
    <property type="entry name" value="Thiolase-like"/>
    <property type="match status" value="1"/>
</dbReference>
<dbReference type="PROSITE" id="PS00012">
    <property type="entry name" value="PHOSPHOPANTETHEINE"/>
    <property type="match status" value="1"/>
</dbReference>
<dbReference type="GO" id="GO:0004315">
    <property type="term" value="F:3-oxoacyl-[acyl-carrier-protein] synthase activity"/>
    <property type="evidence" value="ECO:0007669"/>
    <property type="project" value="InterPro"/>
</dbReference>
<dbReference type="PANTHER" id="PTHR43775:SF51">
    <property type="entry name" value="INACTIVE PHENOLPHTHIOCEROL SYNTHESIS POLYKETIDE SYNTHASE TYPE I PKS1-RELATED"/>
    <property type="match status" value="1"/>
</dbReference>
<evidence type="ECO:0000256" key="2">
    <source>
        <dbReference type="ARBA" id="ARBA00004792"/>
    </source>
</evidence>
<dbReference type="Pfam" id="PF00550">
    <property type="entry name" value="PP-binding"/>
    <property type="match status" value="1"/>
</dbReference>
<dbReference type="InterPro" id="IPR015083">
    <property type="entry name" value="NorB/c/GfsB-D-like_docking"/>
</dbReference>
<dbReference type="CDD" id="cd00833">
    <property type="entry name" value="PKS"/>
    <property type="match status" value="1"/>
</dbReference>
<dbReference type="SMART" id="SM00822">
    <property type="entry name" value="PKS_KR"/>
    <property type="match status" value="1"/>
</dbReference>
<keyword evidence="6" id="KW-0677">Repeat</keyword>
<dbReference type="PROSITE" id="PS50075">
    <property type="entry name" value="CARRIER"/>
    <property type="match status" value="1"/>
</dbReference>
<evidence type="ECO:0000259" key="14">
    <source>
        <dbReference type="PROSITE" id="PS52019"/>
    </source>
</evidence>
<evidence type="ECO:0000256" key="4">
    <source>
        <dbReference type="ARBA" id="ARBA00022553"/>
    </source>
</evidence>
<dbReference type="InterPro" id="IPR014030">
    <property type="entry name" value="Ketoacyl_synth_N"/>
</dbReference>
<dbReference type="Proteomes" id="UP000588098">
    <property type="component" value="Unassembled WGS sequence"/>
</dbReference>
<feature type="domain" description="PKS/mFAS DH" evidence="14">
    <location>
        <begin position="994"/>
        <end position="1275"/>
    </location>
</feature>
<dbReference type="InterPro" id="IPR049900">
    <property type="entry name" value="PKS_mFAS_DH"/>
</dbReference>
<keyword evidence="9" id="KW-0012">Acyltransferase</keyword>
<dbReference type="InterPro" id="IPR001227">
    <property type="entry name" value="Ac_transferase_dom_sf"/>
</dbReference>
<evidence type="ECO:0000256" key="6">
    <source>
        <dbReference type="ARBA" id="ARBA00022737"/>
    </source>
</evidence>
<dbReference type="Pfam" id="PF22336">
    <property type="entry name" value="RhiE-like_linker"/>
    <property type="match status" value="1"/>
</dbReference>
<dbReference type="SUPFAM" id="SSF51735">
    <property type="entry name" value="NAD(P)-binding Rossmann-fold domains"/>
    <property type="match status" value="2"/>
</dbReference>
<dbReference type="SMART" id="SM01294">
    <property type="entry name" value="PKS_PP_betabranch"/>
    <property type="match status" value="1"/>
</dbReference>
<dbReference type="SUPFAM" id="SSF47336">
    <property type="entry name" value="ACP-like"/>
    <property type="match status" value="1"/>
</dbReference>
<evidence type="ECO:0000313" key="16">
    <source>
        <dbReference type="Proteomes" id="UP000588098"/>
    </source>
</evidence>
<dbReference type="FunFam" id="3.40.47.10:FF:000019">
    <property type="entry name" value="Polyketide synthase type I"/>
    <property type="match status" value="1"/>
</dbReference>
<evidence type="ECO:0000256" key="8">
    <source>
        <dbReference type="ARBA" id="ARBA00023268"/>
    </source>
</evidence>
<accession>A0A7W9QFH4</accession>
<dbReference type="InterPro" id="IPR054514">
    <property type="entry name" value="RhiE-like_linker"/>
</dbReference>
<evidence type="ECO:0000256" key="1">
    <source>
        <dbReference type="ARBA" id="ARBA00001957"/>
    </source>
</evidence>
<dbReference type="GO" id="GO:0004312">
    <property type="term" value="F:fatty acid synthase activity"/>
    <property type="evidence" value="ECO:0007669"/>
    <property type="project" value="TreeGrafter"/>
</dbReference>
<dbReference type="Pfam" id="PF14765">
    <property type="entry name" value="PS-DH"/>
    <property type="match status" value="1"/>
</dbReference>
<feature type="compositionally biased region" description="Low complexity" evidence="11">
    <location>
        <begin position="485"/>
        <end position="495"/>
    </location>
</feature>
<dbReference type="Gene3D" id="3.40.47.10">
    <property type="match status" value="1"/>
</dbReference>
<name>A0A7W9QFH4_9ACTN</name>
<dbReference type="Pfam" id="PF02801">
    <property type="entry name" value="Ketoacyl-synt_C"/>
    <property type="match status" value="1"/>
</dbReference>
<dbReference type="EMBL" id="JACHJL010000018">
    <property type="protein sequence ID" value="MBB5938758.1"/>
    <property type="molecule type" value="Genomic_DNA"/>
</dbReference>
<dbReference type="SMART" id="SM00827">
    <property type="entry name" value="PKS_AT"/>
    <property type="match status" value="1"/>
</dbReference>
<feature type="domain" description="Carrier" evidence="12">
    <location>
        <begin position="1771"/>
        <end position="1846"/>
    </location>
</feature>
<dbReference type="InterPro" id="IPR009081">
    <property type="entry name" value="PP-bd_ACP"/>
</dbReference>
<protein>
    <submittedName>
        <fullName evidence="15">Acyl transferase domain-containing protein/acyl carrier protein</fullName>
    </submittedName>
</protein>
<dbReference type="InterPro" id="IPR050091">
    <property type="entry name" value="PKS_NRPS_Biosynth_Enz"/>
</dbReference>
<dbReference type="InterPro" id="IPR032821">
    <property type="entry name" value="PKS_assoc"/>
</dbReference>
<dbReference type="Gene3D" id="3.40.50.720">
    <property type="entry name" value="NAD(P)-binding Rossmann-like Domain"/>
    <property type="match status" value="1"/>
</dbReference>
<feature type="active site" description="Proton donor; for dehydratase activity" evidence="10">
    <location>
        <position position="1200"/>
    </location>
</feature>
<comment type="caution">
    <text evidence="15">The sequence shown here is derived from an EMBL/GenBank/DDBJ whole genome shotgun (WGS) entry which is preliminary data.</text>
</comment>
<evidence type="ECO:0000256" key="3">
    <source>
        <dbReference type="ARBA" id="ARBA00022450"/>
    </source>
</evidence>
<dbReference type="Pfam" id="PF16197">
    <property type="entry name" value="KAsynt_C_assoc"/>
    <property type="match status" value="1"/>
</dbReference>
<keyword evidence="5 15" id="KW-0808">Transferase</keyword>
<dbReference type="InterPro" id="IPR020806">
    <property type="entry name" value="PKS_PP-bd"/>
</dbReference>
<proteinExistence type="predicted"/>
<dbReference type="PROSITE" id="PS52019">
    <property type="entry name" value="PKS_MFAS_DH"/>
    <property type="match status" value="1"/>
</dbReference>
<evidence type="ECO:0000259" key="12">
    <source>
        <dbReference type="PROSITE" id="PS50075"/>
    </source>
</evidence>